<evidence type="ECO:0000256" key="1">
    <source>
        <dbReference type="SAM" id="MobiDB-lite"/>
    </source>
</evidence>
<feature type="region of interest" description="Disordered" evidence="1">
    <location>
        <begin position="56"/>
        <end position="80"/>
    </location>
</feature>
<sequence length="80" mass="8718">MGDDESVPTPAESELTGTLETVAETETAYCRLCDEPVISSADDWGEVLEALAEHGIEDHDLPEDEPWTNEMLAAERDPDG</sequence>
<gene>
    <name evidence="2" type="ORF">A6E15_19230</name>
</gene>
<evidence type="ECO:0000313" key="3">
    <source>
        <dbReference type="Proteomes" id="UP000189370"/>
    </source>
</evidence>
<keyword evidence="3" id="KW-1185">Reference proteome</keyword>
<dbReference type="EMBL" id="LWLN01000003">
    <property type="protein sequence ID" value="OLZ39098.1"/>
    <property type="molecule type" value="Genomic_DNA"/>
</dbReference>
<reference evidence="3" key="1">
    <citation type="submission" date="2016-04" db="EMBL/GenBank/DDBJ databases">
        <authorList>
            <person name="Chen S.-C."/>
            <person name="Lai M.-C."/>
        </authorList>
    </citation>
    <scope>NUCLEOTIDE SEQUENCE [LARGE SCALE GENOMIC DNA]</scope>
    <source>
        <strain evidence="3">AB14</strain>
    </source>
</reference>
<dbReference type="STRING" id="301967.A6E15_19230"/>
<evidence type="ECO:0000313" key="2">
    <source>
        <dbReference type="EMBL" id="OLZ39098.1"/>
    </source>
</evidence>
<dbReference type="OrthoDB" id="196362at2157"/>
<organism evidence="2 3">
    <name type="scientific">Natrinema saccharevitans</name>
    <dbReference type="NCBI Taxonomy" id="301967"/>
    <lineage>
        <taxon>Archaea</taxon>
        <taxon>Methanobacteriati</taxon>
        <taxon>Methanobacteriota</taxon>
        <taxon>Stenosarchaea group</taxon>
        <taxon>Halobacteria</taxon>
        <taxon>Halobacteriales</taxon>
        <taxon>Natrialbaceae</taxon>
        <taxon>Natrinema</taxon>
    </lineage>
</organism>
<dbReference type="RefSeq" id="WP_076148834.1">
    <property type="nucleotide sequence ID" value="NZ_LWLN01000003.1"/>
</dbReference>
<name>A0A1S8AQJ4_9EURY</name>
<proteinExistence type="predicted"/>
<comment type="caution">
    <text evidence="2">The sequence shown here is derived from an EMBL/GenBank/DDBJ whole genome shotgun (WGS) entry which is preliminary data.</text>
</comment>
<dbReference type="Proteomes" id="UP000189370">
    <property type="component" value="Unassembled WGS sequence"/>
</dbReference>
<dbReference type="AlphaFoldDB" id="A0A1S8AQJ4"/>
<accession>A0A1S8AQJ4</accession>
<protein>
    <submittedName>
        <fullName evidence="2">Uncharacterized protein</fullName>
    </submittedName>
</protein>